<organism evidence="3 4">
    <name type="scientific">Haloarcula quadrata</name>
    <dbReference type="NCBI Taxonomy" id="182779"/>
    <lineage>
        <taxon>Archaea</taxon>
        <taxon>Methanobacteriati</taxon>
        <taxon>Methanobacteriota</taxon>
        <taxon>Stenosarchaea group</taxon>
        <taxon>Halobacteria</taxon>
        <taxon>Halobacteriales</taxon>
        <taxon>Haloarculaceae</taxon>
        <taxon>Haloarcula</taxon>
    </lineage>
</organism>
<dbReference type="EMBL" id="RBWW01000003">
    <property type="protein sequence ID" value="RKS75805.1"/>
    <property type="molecule type" value="Genomic_DNA"/>
</dbReference>
<reference evidence="3 4" key="1">
    <citation type="submission" date="2018-10" db="EMBL/GenBank/DDBJ databases">
        <title>Genomic Encyclopedia of Archaeal and Bacterial Type Strains, Phase II (KMG-II): from individual species to whole genera.</title>
        <authorList>
            <person name="Goeker M."/>
        </authorList>
    </citation>
    <scope>NUCLEOTIDE SEQUENCE [LARGE SCALE GENOMIC DNA]</scope>
    <source>
        <strain evidence="3 4">DSM 11927</strain>
    </source>
</reference>
<dbReference type="NCBIfam" id="NF005553">
    <property type="entry name" value="PRK07217.1"/>
    <property type="match status" value="1"/>
</dbReference>
<dbReference type="Gene3D" id="2.40.50.140">
    <property type="entry name" value="Nucleic acid-binding proteins"/>
    <property type="match status" value="1"/>
</dbReference>
<evidence type="ECO:0000256" key="1">
    <source>
        <dbReference type="ARBA" id="ARBA00023125"/>
    </source>
</evidence>
<protein>
    <submittedName>
        <fullName evidence="3">Replication factor A1</fullName>
    </submittedName>
</protein>
<dbReference type="InterPro" id="IPR051231">
    <property type="entry name" value="SOSS-B"/>
</dbReference>
<comment type="caution">
    <text evidence="3">The sequence shown here is derived from an EMBL/GenBank/DDBJ whole genome shotgun (WGS) entry which is preliminary data.</text>
</comment>
<dbReference type="CDD" id="cd04491">
    <property type="entry name" value="SoSSB_OBF"/>
    <property type="match status" value="1"/>
</dbReference>
<proteinExistence type="predicted"/>
<dbReference type="SUPFAM" id="SSF50249">
    <property type="entry name" value="Nucleic acid-binding proteins"/>
    <property type="match status" value="2"/>
</dbReference>
<dbReference type="AlphaFoldDB" id="A0A495QQQ7"/>
<keyword evidence="1" id="KW-0238">DNA-binding</keyword>
<sequence length="372" mass="41610">MCVHTRKPDGLHPKPVSHCPVIDTGQSEWRSFTFTTICMGFRPRQAYRQPSPIANETENTMSNSNIQQEAQDIHDQLPESVDASPEDIEERLTTLVDDYRVPLDEAQRSVVSTYLSDSDVDRDDVSSEDGNEQVDLEEITEAEQWVDITAKVADLWEPRSDSIAQVGLLGDETGTIKFTKWAKSDLEALTKGQVYRLGNVVTDEYQGQYSVKLNRTTTIEALDRDIEVGDDTTDAEGALVDIQSGSGLIKRCPEDDCTRVLQNGRCSEHGEGEGEFDLRIKGVIDNGDTVQEVIFDRDATEQVADITLSQAQEMAMDALDTSVVADEIREVTLGRYYRVQGPELGRYLLVNEFEQLAEMHDPEQLLITARSI</sequence>
<gene>
    <name evidence="3" type="ORF">BDK61_4322</name>
</gene>
<feature type="region of interest" description="Disordered" evidence="2">
    <location>
        <begin position="114"/>
        <end position="133"/>
    </location>
</feature>
<dbReference type="GO" id="GO:0010212">
    <property type="term" value="P:response to ionizing radiation"/>
    <property type="evidence" value="ECO:0007669"/>
    <property type="project" value="TreeGrafter"/>
</dbReference>
<dbReference type="GO" id="GO:0000724">
    <property type="term" value="P:double-strand break repair via homologous recombination"/>
    <property type="evidence" value="ECO:0007669"/>
    <property type="project" value="TreeGrafter"/>
</dbReference>
<dbReference type="FunFam" id="2.40.50.140:FF:000301">
    <property type="entry name" value="Replication protein A"/>
    <property type="match status" value="1"/>
</dbReference>
<dbReference type="PANTHER" id="PTHR13356">
    <property type="entry name" value="OB FOLD NUCLEIC ACID BINDING PROTEIN-RELATED"/>
    <property type="match status" value="1"/>
</dbReference>
<evidence type="ECO:0000313" key="4">
    <source>
        <dbReference type="Proteomes" id="UP000268233"/>
    </source>
</evidence>
<dbReference type="Proteomes" id="UP000268233">
    <property type="component" value="Unassembled WGS sequence"/>
</dbReference>
<dbReference type="GO" id="GO:0003677">
    <property type="term" value="F:DNA binding"/>
    <property type="evidence" value="ECO:0007669"/>
    <property type="project" value="UniProtKB-KW"/>
</dbReference>
<name>A0A495QQQ7_9EURY</name>
<keyword evidence="4" id="KW-1185">Reference proteome</keyword>
<dbReference type="PANTHER" id="PTHR13356:SF8">
    <property type="entry name" value="REPLICATION PROTEIN A"/>
    <property type="match status" value="1"/>
</dbReference>
<evidence type="ECO:0000256" key="2">
    <source>
        <dbReference type="SAM" id="MobiDB-lite"/>
    </source>
</evidence>
<dbReference type="InterPro" id="IPR012340">
    <property type="entry name" value="NA-bd_OB-fold"/>
</dbReference>
<feature type="compositionally biased region" description="Acidic residues" evidence="2">
    <location>
        <begin position="118"/>
        <end position="133"/>
    </location>
</feature>
<evidence type="ECO:0000313" key="3">
    <source>
        <dbReference type="EMBL" id="RKS75805.1"/>
    </source>
</evidence>
<accession>A0A495QQQ7</accession>